<evidence type="ECO:0000313" key="2">
    <source>
        <dbReference type="Proteomes" id="UP001497522"/>
    </source>
</evidence>
<keyword evidence="2" id="KW-1185">Reference proteome</keyword>
<accession>A0ABP1B337</accession>
<dbReference type="EMBL" id="OZ023720">
    <property type="protein sequence ID" value="CAK9869495.1"/>
    <property type="molecule type" value="Genomic_DNA"/>
</dbReference>
<organism evidence="1 2">
    <name type="scientific">Sphagnum jensenii</name>
    <dbReference type="NCBI Taxonomy" id="128206"/>
    <lineage>
        <taxon>Eukaryota</taxon>
        <taxon>Viridiplantae</taxon>
        <taxon>Streptophyta</taxon>
        <taxon>Embryophyta</taxon>
        <taxon>Bryophyta</taxon>
        <taxon>Sphagnophytina</taxon>
        <taxon>Sphagnopsida</taxon>
        <taxon>Sphagnales</taxon>
        <taxon>Sphagnaceae</taxon>
        <taxon>Sphagnum</taxon>
    </lineage>
</organism>
<reference evidence="1" key="1">
    <citation type="submission" date="2024-03" db="EMBL/GenBank/DDBJ databases">
        <authorList>
            <consortium name="ELIXIR-Norway"/>
            <consortium name="Elixir Norway"/>
        </authorList>
    </citation>
    <scope>NUCLEOTIDE SEQUENCE</scope>
</reference>
<proteinExistence type="predicted"/>
<protein>
    <submittedName>
        <fullName evidence="1">Uncharacterized protein</fullName>
    </submittedName>
</protein>
<name>A0ABP1B337_9BRYO</name>
<evidence type="ECO:0000313" key="1">
    <source>
        <dbReference type="EMBL" id="CAK9869495.1"/>
    </source>
</evidence>
<gene>
    <name evidence="1" type="ORF">CSSPJE1EN2_LOCUS12253</name>
</gene>
<dbReference type="Proteomes" id="UP001497522">
    <property type="component" value="Chromosome 19"/>
</dbReference>
<sequence length="83" mass="9392">MTICNEFQKTTVSSEPQLGNFISVADAQPNSITADETDKTSAQDTLFQLERDKIIQESPRELEYCEVKNVAQSVAPWYQSHHC</sequence>